<evidence type="ECO:0000313" key="1">
    <source>
        <dbReference type="Proteomes" id="UP000887580"/>
    </source>
</evidence>
<name>A0AC35FHE8_9BILA</name>
<sequence length="649" mass="73449">MSTSNFSPQDGEIPAVTACIVEIPSSSNVSSDSQNNNLYSNNINNEIRINPAIPENSYLTVMSPRYTQRRPRNLSRLDSNASSHPYSDVKWLNNTSARDHFFSILTSIYALLTIVFAIVIELSQKFTPEEWFAETLFYTLMYGMGLLFLFYCYLFMIHPGWYNWLLEYLFYLGWIKEYKDKVIIKTGHSGEGAGSLYLALGTLMFGSIGIVLFGLESFMCLSNGNCYNYRLMNYFFAALFTFVQMHFLFCNSKIAIVGSKNLAKLGTMHLLAVNVWTWFRFVLAKQMAKSLKSDNKSAEGYFEMDSHQMANSNLTVTIDATAMNSKTATISSFDYFGDFATFLTTCIIEYSLIGAAIMFVIWRSIDETGGDKAIRNKKKNSRVRIDCSSSSGGLFAGILFLIGSFVSIGIYSYFYQKSDSSGAILVFRLADLALYCFALIGCCLGLYRMRHLQYIHNHSSNSEFLDELLLFIGSMGEFIHCSTGMICWLSTQQEIDRMEPYYIFVLTIRVLQVALQSIFILMATRLRAISMKSSQEKPGKQFVTFLLIANVSLFFFHTLEGMKSVFGQAVSSERARPYLILISAVLPLTVFYRFHSSVCLAEIWKHSYNAKHNSLPTPTNESALEVSRCCSNCQMVNSETVSVVDRYAN</sequence>
<reference evidence="2" key="1">
    <citation type="submission" date="2022-11" db="UniProtKB">
        <authorList>
            <consortium name="WormBaseParasite"/>
        </authorList>
    </citation>
    <scope>IDENTIFICATION</scope>
</reference>
<accession>A0AC35FHE8</accession>
<evidence type="ECO:0000313" key="2">
    <source>
        <dbReference type="WBParaSite" id="PS1159_v2.g17546.t1"/>
    </source>
</evidence>
<organism evidence="1 2">
    <name type="scientific">Panagrolaimus sp. PS1159</name>
    <dbReference type="NCBI Taxonomy" id="55785"/>
    <lineage>
        <taxon>Eukaryota</taxon>
        <taxon>Metazoa</taxon>
        <taxon>Ecdysozoa</taxon>
        <taxon>Nematoda</taxon>
        <taxon>Chromadorea</taxon>
        <taxon>Rhabditida</taxon>
        <taxon>Tylenchina</taxon>
        <taxon>Panagrolaimomorpha</taxon>
        <taxon>Panagrolaimoidea</taxon>
        <taxon>Panagrolaimidae</taxon>
        <taxon>Panagrolaimus</taxon>
    </lineage>
</organism>
<protein>
    <submittedName>
        <fullName evidence="2">Uncharacterized protein</fullName>
    </submittedName>
</protein>
<proteinExistence type="predicted"/>
<dbReference type="WBParaSite" id="PS1159_v2.g17546.t1">
    <property type="protein sequence ID" value="PS1159_v2.g17546.t1"/>
    <property type="gene ID" value="PS1159_v2.g17546"/>
</dbReference>
<dbReference type="Proteomes" id="UP000887580">
    <property type="component" value="Unplaced"/>
</dbReference>